<proteinExistence type="predicted"/>
<dbReference type="GO" id="GO:0003677">
    <property type="term" value="F:DNA binding"/>
    <property type="evidence" value="ECO:0007669"/>
    <property type="project" value="UniProtKB-KW"/>
</dbReference>
<evidence type="ECO:0000256" key="2">
    <source>
        <dbReference type="ARBA" id="ARBA00023125"/>
    </source>
</evidence>
<organism evidence="5 6">
    <name type="scientific">Paenibacillus rhizosphaerae</name>
    <dbReference type="NCBI Taxonomy" id="297318"/>
    <lineage>
        <taxon>Bacteria</taxon>
        <taxon>Bacillati</taxon>
        <taxon>Bacillota</taxon>
        <taxon>Bacilli</taxon>
        <taxon>Bacillales</taxon>
        <taxon>Paenibacillaceae</taxon>
        <taxon>Paenibacillus</taxon>
    </lineage>
</organism>
<dbReference type="PANTHER" id="PTHR33154:SF33">
    <property type="entry name" value="TRANSCRIPTIONAL REPRESSOR SDPR"/>
    <property type="match status" value="1"/>
</dbReference>
<dbReference type="NCBIfam" id="NF033788">
    <property type="entry name" value="HTH_metalloreg"/>
    <property type="match status" value="1"/>
</dbReference>
<evidence type="ECO:0000256" key="3">
    <source>
        <dbReference type="ARBA" id="ARBA00023163"/>
    </source>
</evidence>
<comment type="caution">
    <text evidence="5">The sequence shown here is derived from an EMBL/GenBank/DDBJ whole genome shotgun (WGS) entry which is preliminary data.</text>
</comment>
<dbReference type="SUPFAM" id="SSF46785">
    <property type="entry name" value="Winged helix' DNA-binding domain"/>
    <property type="match status" value="1"/>
</dbReference>
<evidence type="ECO:0000313" key="5">
    <source>
        <dbReference type="EMBL" id="OMF50577.1"/>
    </source>
</evidence>
<dbReference type="InterPro" id="IPR001845">
    <property type="entry name" value="HTH_ArsR_DNA-bd_dom"/>
</dbReference>
<dbReference type="InterPro" id="IPR051081">
    <property type="entry name" value="HTH_MetalResp_TranReg"/>
</dbReference>
<accession>A0A1R1EFK3</accession>
<sequence>MNKEQSHQEAVKIYKALGEPTRLNIVKLLCKHDELSCSQIEEQLNYKGSTLSHHLKQLVECGVLRLARKEGTYHFYRVNQDTLDRHVVLQPD</sequence>
<dbReference type="Proteomes" id="UP000187172">
    <property type="component" value="Unassembled WGS sequence"/>
</dbReference>
<dbReference type="SMART" id="SM00418">
    <property type="entry name" value="HTH_ARSR"/>
    <property type="match status" value="1"/>
</dbReference>
<keyword evidence="2" id="KW-0238">DNA-binding</keyword>
<dbReference type="PROSITE" id="PS50987">
    <property type="entry name" value="HTH_ARSR_2"/>
    <property type="match status" value="1"/>
</dbReference>
<protein>
    <submittedName>
        <fullName evidence="5">Transcriptional regulator</fullName>
    </submittedName>
</protein>
<dbReference type="RefSeq" id="WP_076173865.1">
    <property type="nucleotide sequence ID" value="NZ_MRTP01000010.1"/>
</dbReference>
<dbReference type="InterPro" id="IPR036390">
    <property type="entry name" value="WH_DNA-bd_sf"/>
</dbReference>
<dbReference type="Gene3D" id="1.10.10.10">
    <property type="entry name" value="Winged helix-like DNA-binding domain superfamily/Winged helix DNA-binding domain"/>
    <property type="match status" value="1"/>
</dbReference>
<evidence type="ECO:0000259" key="4">
    <source>
        <dbReference type="PROSITE" id="PS50987"/>
    </source>
</evidence>
<keyword evidence="6" id="KW-1185">Reference proteome</keyword>
<dbReference type="Pfam" id="PF01022">
    <property type="entry name" value="HTH_5"/>
    <property type="match status" value="1"/>
</dbReference>
<evidence type="ECO:0000256" key="1">
    <source>
        <dbReference type="ARBA" id="ARBA00023015"/>
    </source>
</evidence>
<dbReference type="PRINTS" id="PR00778">
    <property type="entry name" value="HTHARSR"/>
</dbReference>
<evidence type="ECO:0000313" key="6">
    <source>
        <dbReference type="Proteomes" id="UP000187172"/>
    </source>
</evidence>
<dbReference type="InterPro" id="IPR036388">
    <property type="entry name" value="WH-like_DNA-bd_sf"/>
</dbReference>
<keyword evidence="3" id="KW-0804">Transcription</keyword>
<dbReference type="InterPro" id="IPR011991">
    <property type="entry name" value="ArsR-like_HTH"/>
</dbReference>
<name>A0A1R1EFK3_9BACL</name>
<dbReference type="STRING" id="297318.BK138_26615"/>
<dbReference type="CDD" id="cd00090">
    <property type="entry name" value="HTH_ARSR"/>
    <property type="match status" value="1"/>
</dbReference>
<keyword evidence="1" id="KW-0805">Transcription regulation</keyword>
<reference evidence="5 6" key="1">
    <citation type="submission" date="2016-11" db="EMBL/GenBank/DDBJ databases">
        <title>Paenibacillus species isolates.</title>
        <authorList>
            <person name="Beno S.M."/>
        </authorList>
    </citation>
    <scope>NUCLEOTIDE SEQUENCE [LARGE SCALE GENOMIC DNA]</scope>
    <source>
        <strain evidence="5 6">FSL R5-0378</strain>
    </source>
</reference>
<gene>
    <name evidence="5" type="ORF">BK138_26615</name>
</gene>
<feature type="domain" description="HTH arsR-type" evidence="4">
    <location>
        <begin position="2"/>
        <end position="92"/>
    </location>
</feature>
<dbReference type="AlphaFoldDB" id="A0A1R1EFK3"/>
<dbReference type="GO" id="GO:0003700">
    <property type="term" value="F:DNA-binding transcription factor activity"/>
    <property type="evidence" value="ECO:0007669"/>
    <property type="project" value="InterPro"/>
</dbReference>
<dbReference type="EMBL" id="MRTP01000010">
    <property type="protein sequence ID" value="OMF50577.1"/>
    <property type="molecule type" value="Genomic_DNA"/>
</dbReference>
<dbReference type="PANTHER" id="PTHR33154">
    <property type="entry name" value="TRANSCRIPTIONAL REGULATOR, ARSR FAMILY"/>
    <property type="match status" value="1"/>
</dbReference>